<proteinExistence type="predicted"/>
<protein>
    <submittedName>
        <fullName evidence="2">Uncharacterized protein</fullName>
    </submittedName>
</protein>
<reference evidence="2" key="1">
    <citation type="submission" date="2020-10" db="EMBL/GenBank/DDBJ databases">
        <authorList>
            <person name="Han B."/>
            <person name="Lu T."/>
            <person name="Zhao Q."/>
            <person name="Huang X."/>
            <person name="Zhao Y."/>
        </authorList>
    </citation>
    <scope>NUCLEOTIDE SEQUENCE</scope>
</reference>
<evidence type="ECO:0000256" key="1">
    <source>
        <dbReference type="SAM" id="Phobius"/>
    </source>
</evidence>
<dbReference type="PANTHER" id="PTHR35508">
    <property type="entry name" value="VOLTAGE-DEPENDENT L-TYPE CALCIUM CHANNEL SUBUNIT"/>
    <property type="match status" value="1"/>
</dbReference>
<feature type="transmembrane region" description="Helical" evidence="1">
    <location>
        <begin position="153"/>
        <end position="180"/>
    </location>
</feature>
<gene>
    <name evidence="2" type="ORF">NCGR_LOCUS13089</name>
</gene>
<evidence type="ECO:0000313" key="3">
    <source>
        <dbReference type="Proteomes" id="UP000604825"/>
    </source>
</evidence>
<keyword evidence="3" id="KW-1185">Reference proteome</keyword>
<name>A0A811NAY5_9POAL</name>
<sequence>MSTGSSLGHASSHLTFTNARLTRSLRLPRAKELDEPADAGAVASSTFSSLSSAEDDAFQDQLGGHGALAPPAAADVAQPVPRRRFWAWATARAAAPRLREACENAARDLVAWTRRGGAPRSLLVVLVGSVALVVLTGLLIVVFFVVAAATNAIAVSVVVSMVAAGVFLAVLLAFLAAIYIGALSVAVFVISVTTIATVVAITIATGWVAFFWFVWFTATECLSLATKRRTGTINP</sequence>
<keyword evidence="1" id="KW-1133">Transmembrane helix</keyword>
<dbReference type="AlphaFoldDB" id="A0A811NAY5"/>
<dbReference type="EMBL" id="CAJGYO010000003">
    <property type="protein sequence ID" value="CAD6219451.1"/>
    <property type="molecule type" value="Genomic_DNA"/>
</dbReference>
<dbReference type="Proteomes" id="UP000604825">
    <property type="component" value="Unassembled WGS sequence"/>
</dbReference>
<organism evidence="2 3">
    <name type="scientific">Miscanthus lutarioriparius</name>
    <dbReference type="NCBI Taxonomy" id="422564"/>
    <lineage>
        <taxon>Eukaryota</taxon>
        <taxon>Viridiplantae</taxon>
        <taxon>Streptophyta</taxon>
        <taxon>Embryophyta</taxon>
        <taxon>Tracheophyta</taxon>
        <taxon>Spermatophyta</taxon>
        <taxon>Magnoliopsida</taxon>
        <taxon>Liliopsida</taxon>
        <taxon>Poales</taxon>
        <taxon>Poaceae</taxon>
        <taxon>PACMAD clade</taxon>
        <taxon>Panicoideae</taxon>
        <taxon>Andropogonodae</taxon>
        <taxon>Andropogoneae</taxon>
        <taxon>Saccharinae</taxon>
        <taxon>Miscanthus</taxon>
    </lineage>
</organism>
<evidence type="ECO:0000313" key="2">
    <source>
        <dbReference type="EMBL" id="CAD6219451.1"/>
    </source>
</evidence>
<keyword evidence="1" id="KW-0812">Transmembrane</keyword>
<comment type="caution">
    <text evidence="2">The sequence shown here is derived from an EMBL/GenBank/DDBJ whole genome shotgun (WGS) entry which is preliminary data.</text>
</comment>
<dbReference type="PANTHER" id="PTHR35508:SF2">
    <property type="entry name" value="OS09G0395000 PROTEIN"/>
    <property type="match status" value="1"/>
</dbReference>
<keyword evidence="1" id="KW-0472">Membrane</keyword>
<accession>A0A811NAY5</accession>
<feature type="transmembrane region" description="Helical" evidence="1">
    <location>
        <begin position="187"/>
        <end position="215"/>
    </location>
</feature>
<feature type="transmembrane region" description="Helical" evidence="1">
    <location>
        <begin position="122"/>
        <end position="147"/>
    </location>
</feature>